<feature type="domain" description="Cytochrome c7-like" evidence="2">
    <location>
        <begin position="122"/>
        <end position="202"/>
    </location>
</feature>
<keyword evidence="4" id="KW-1185">Reference proteome</keyword>
<comment type="caution">
    <text evidence="3">The sequence shown here is derived from an EMBL/GenBank/DDBJ whole genome shotgun (WGS) entry which is preliminary data.</text>
</comment>
<proteinExistence type="predicted"/>
<keyword evidence="1" id="KW-1133">Transmembrane helix</keyword>
<dbReference type="InterPro" id="IPR036280">
    <property type="entry name" value="Multihaem_cyt_sf"/>
</dbReference>
<evidence type="ECO:0000313" key="4">
    <source>
        <dbReference type="Proteomes" id="UP000032233"/>
    </source>
</evidence>
<accession>A0A0D2J9M6</accession>
<reference evidence="3 4" key="1">
    <citation type="submission" date="2013-11" db="EMBL/GenBank/DDBJ databases">
        <title>Metagenomic analysis of a methanogenic consortium involved in long chain n-alkane degradation.</title>
        <authorList>
            <person name="Davidova I.A."/>
            <person name="Callaghan A.V."/>
            <person name="Wawrik B."/>
            <person name="Pruitt S."/>
            <person name="Marks C."/>
            <person name="Duncan K.E."/>
            <person name="Suflita J.M."/>
        </authorList>
    </citation>
    <scope>NUCLEOTIDE SEQUENCE [LARGE SCALE GENOMIC DNA]</scope>
    <source>
        <strain evidence="3 4">SPR</strain>
    </source>
</reference>
<sequence>MQEKSKKERSHADWAMFAVGFFLFLGIGFWVTPKILYAEKPQPFQFSHALHMKQVAEGCNSCHWLREDGSFSGIPGVDVCAECHEGEPMGQTPEEKVFTTQYMASFKPIPWQKYSKQPDCVFFSHAPHLKKGKLECAKCHGAHGESEELRKYEYNRISTYSRDIWGWSILGLGSPPERMKMDDCAACHREHGVRDACFVCHK</sequence>
<dbReference type="AlphaFoldDB" id="A0A0D2J9M6"/>
<keyword evidence="1" id="KW-0472">Membrane</keyword>
<dbReference type="SUPFAM" id="SSF48695">
    <property type="entry name" value="Multiheme cytochromes"/>
    <property type="match status" value="1"/>
</dbReference>
<name>A0A0D2J9M6_9BACT</name>
<gene>
    <name evidence="3" type="ORF">X474_06780</name>
</gene>
<dbReference type="CDD" id="cd08168">
    <property type="entry name" value="Cytochrom_C3"/>
    <property type="match status" value="1"/>
</dbReference>
<evidence type="ECO:0000313" key="3">
    <source>
        <dbReference type="EMBL" id="KIX14844.1"/>
    </source>
</evidence>
<evidence type="ECO:0000256" key="1">
    <source>
        <dbReference type="SAM" id="Phobius"/>
    </source>
</evidence>
<dbReference type="PANTHER" id="PTHR39425">
    <property type="entry name" value="LIPOPROTEIN CYTOCHROME C"/>
    <property type="match status" value="1"/>
</dbReference>
<organism evidence="3 4">
    <name type="scientific">Dethiosulfatarculus sandiegensis</name>
    <dbReference type="NCBI Taxonomy" id="1429043"/>
    <lineage>
        <taxon>Bacteria</taxon>
        <taxon>Pseudomonadati</taxon>
        <taxon>Thermodesulfobacteriota</taxon>
        <taxon>Desulfarculia</taxon>
        <taxon>Desulfarculales</taxon>
        <taxon>Desulfarculaceae</taxon>
        <taxon>Dethiosulfatarculus</taxon>
    </lineage>
</organism>
<protein>
    <recommendedName>
        <fullName evidence="2">Cytochrome c7-like domain-containing protein</fullName>
    </recommendedName>
</protein>
<dbReference type="STRING" id="1429043.X474_06780"/>
<dbReference type="Proteomes" id="UP000032233">
    <property type="component" value="Unassembled WGS sequence"/>
</dbReference>
<feature type="transmembrane region" description="Helical" evidence="1">
    <location>
        <begin position="12"/>
        <end position="31"/>
    </location>
</feature>
<evidence type="ECO:0000259" key="2">
    <source>
        <dbReference type="Pfam" id="PF14522"/>
    </source>
</evidence>
<keyword evidence="1" id="KW-0812">Transmembrane</keyword>
<dbReference type="InterPro" id="IPR053547">
    <property type="entry name" value="Multiheme_cyt_c_menaq_reduct"/>
</dbReference>
<dbReference type="InParanoid" id="A0A0D2J9M6"/>
<dbReference type="Gene3D" id="3.90.10.10">
    <property type="entry name" value="Cytochrome C3"/>
    <property type="match status" value="2"/>
</dbReference>
<dbReference type="NCBIfam" id="NF041781">
    <property type="entry name" value="mnquin_red_QrcA"/>
    <property type="match status" value="1"/>
</dbReference>
<dbReference type="PANTHER" id="PTHR39425:SF1">
    <property type="entry name" value="CYTOCHROME C7-LIKE DOMAIN-CONTAINING PROTEIN"/>
    <property type="match status" value="1"/>
</dbReference>
<dbReference type="Pfam" id="PF14522">
    <property type="entry name" value="Cytochrome_C7"/>
    <property type="match status" value="1"/>
</dbReference>
<dbReference type="InterPro" id="IPR029467">
    <property type="entry name" value="Cyt_c7-like"/>
</dbReference>
<dbReference type="EMBL" id="AZAC01000008">
    <property type="protein sequence ID" value="KIX14844.1"/>
    <property type="molecule type" value="Genomic_DNA"/>
</dbReference>